<evidence type="ECO:0000256" key="4">
    <source>
        <dbReference type="ARBA" id="ARBA00022737"/>
    </source>
</evidence>
<feature type="domain" description="C2H2-type" evidence="12">
    <location>
        <begin position="674"/>
        <end position="701"/>
    </location>
</feature>
<dbReference type="GO" id="GO:0032502">
    <property type="term" value="P:developmental process"/>
    <property type="evidence" value="ECO:0007669"/>
    <property type="project" value="UniProtKB-ARBA"/>
</dbReference>
<dbReference type="Pfam" id="PF13912">
    <property type="entry name" value="zf-C2H2_6"/>
    <property type="match status" value="2"/>
</dbReference>
<dbReference type="SMART" id="SM00355">
    <property type="entry name" value="ZnF_C2H2"/>
    <property type="match status" value="23"/>
</dbReference>
<dbReference type="EMBL" id="CADEBC010000858">
    <property type="protein sequence ID" value="CAB3261723.1"/>
    <property type="molecule type" value="Genomic_DNA"/>
</dbReference>
<feature type="domain" description="C2H2-type" evidence="12">
    <location>
        <begin position="136"/>
        <end position="159"/>
    </location>
</feature>
<dbReference type="OrthoDB" id="6910977at2759"/>
<feature type="domain" description="C2H2-type" evidence="12">
    <location>
        <begin position="703"/>
        <end position="730"/>
    </location>
</feature>
<feature type="region of interest" description="Disordered" evidence="11">
    <location>
        <begin position="982"/>
        <end position="1075"/>
    </location>
</feature>
<dbReference type="Pfam" id="PF00096">
    <property type="entry name" value="zf-C2H2"/>
    <property type="match status" value="3"/>
</dbReference>
<dbReference type="SUPFAM" id="SSF57667">
    <property type="entry name" value="beta-beta-alpha zinc fingers"/>
    <property type="match status" value="5"/>
</dbReference>
<evidence type="ECO:0000313" key="13">
    <source>
        <dbReference type="EMBL" id="CAB3227226.1"/>
    </source>
</evidence>
<feature type="domain" description="C2H2-type" evidence="12">
    <location>
        <begin position="786"/>
        <end position="813"/>
    </location>
</feature>
<evidence type="ECO:0000256" key="9">
    <source>
        <dbReference type="ARBA" id="ARBA00023242"/>
    </source>
</evidence>
<organism evidence="13 16">
    <name type="scientific">Arctia plantaginis</name>
    <name type="common">Wood tiger moth</name>
    <name type="synonym">Phalaena plantaginis</name>
    <dbReference type="NCBI Taxonomy" id="874455"/>
    <lineage>
        <taxon>Eukaryota</taxon>
        <taxon>Metazoa</taxon>
        <taxon>Ecdysozoa</taxon>
        <taxon>Arthropoda</taxon>
        <taxon>Hexapoda</taxon>
        <taxon>Insecta</taxon>
        <taxon>Pterygota</taxon>
        <taxon>Neoptera</taxon>
        <taxon>Endopterygota</taxon>
        <taxon>Lepidoptera</taxon>
        <taxon>Glossata</taxon>
        <taxon>Ditrysia</taxon>
        <taxon>Noctuoidea</taxon>
        <taxon>Erebidae</taxon>
        <taxon>Arctiinae</taxon>
        <taxon>Arctia</taxon>
    </lineage>
</organism>
<proteinExistence type="inferred from homology"/>
<keyword evidence="3" id="KW-0479">Metal-binding</keyword>
<feature type="domain" description="C2H2-type" evidence="12">
    <location>
        <begin position="645"/>
        <end position="673"/>
    </location>
</feature>
<evidence type="ECO:0000256" key="1">
    <source>
        <dbReference type="ARBA" id="ARBA00004123"/>
    </source>
</evidence>
<feature type="domain" description="C2H2-type" evidence="12">
    <location>
        <begin position="814"/>
        <end position="841"/>
    </location>
</feature>
<dbReference type="EMBL" id="CADEBD010000276">
    <property type="protein sequence ID" value="CAB3227226.1"/>
    <property type="molecule type" value="Genomic_DNA"/>
</dbReference>
<keyword evidence="5 10" id="KW-0863">Zinc-finger</keyword>
<dbReference type="Gene3D" id="3.30.160.60">
    <property type="entry name" value="Classic Zinc Finger"/>
    <property type="match status" value="9"/>
</dbReference>
<evidence type="ECO:0000259" key="12">
    <source>
        <dbReference type="PROSITE" id="PS50157"/>
    </source>
</evidence>
<accession>A0A8S0Z2Q0</accession>
<feature type="domain" description="C2H2-type" evidence="12">
    <location>
        <begin position="730"/>
        <end position="757"/>
    </location>
</feature>
<protein>
    <recommendedName>
        <fullName evidence="12">C2H2-type domain-containing protein</fullName>
    </recommendedName>
</protein>
<dbReference type="FunFam" id="3.30.160.60:FF:000188">
    <property type="entry name" value="Zinc finger protein 787"/>
    <property type="match status" value="1"/>
</dbReference>
<evidence type="ECO:0000256" key="11">
    <source>
        <dbReference type="SAM" id="MobiDB-lite"/>
    </source>
</evidence>
<comment type="caution">
    <text evidence="13">The sequence shown here is derived from an EMBL/GenBank/DDBJ whole genome shotgun (WGS) entry which is preliminary data.</text>
</comment>
<dbReference type="PROSITE" id="PS50157">
    <property type="entry name" value="ZINC_FINGER_C2H2_2"/>
    <property type="match status" value="11"/>
</dbReference>
<comment type="subcellular location">
    <subcellularLocation>
        <location evidence="1">Nucleus</location>
    </subcellularLocation>
</comment>
<dbReference type="AlphaFoldDB" id="A0A8S0Z2Q0"/>
<comment type="similarity">
    <text evidence="2">Belongs to the krueppel C2H2-type zinc-finger protein family.</text>
</comment>
<evidence type="ECO:0000256" key="3">
    <source>
        <dbReference type="ARBA" id="ARBA00022723"/>
    </source>
</evidence>
<feature type="domain" description="C2H2-type" evidence="12">
    <location>
        <begin position="758"/>
        <end position="785"/>
    </location>
</feature>
<sequence length="1075" mass="125369">MTSDESDDEPLSVIAANKKLHPEAFIEKIEILPNAKVIKKKKKKPAPPKRLPITINIQKPDLPPVIERPADVWLYLKDFNPAGPYSCLLCPEWFINRSKIILHYCLNHKKDFCGICRYFVQDRESWWSHMKFHTPWPCSQCIENFPTEPILRLHLKTVHKLVHCRLCHFRVSDGELYNSHLFQKHNVSNVANKDDEILWNFDDDGSSTFSCVLCSKTDNAVRMFFNHYMGYHHFTLKCFTSILAGKDVPFAVHGADVRSEFIEEQLKRHPRYGYVDLELKVGNCLGSDSNANDSKALLKELLPEVKQENVSGDEAKGKTDKESQLLEFVKTYEGDEDYDVTLTELIVFEKCFFDYISQELSDIKANVVHALSDIDYEKSTADLNMDIVCSLCNMEYNNVQAFVSHMTKMHSVKYKSVYSCRLCAAIFDSQNELDNHIARELRDFKNLWLCQFCDKEFDDRQETRKHLSEHWDLLEYDNCFSPHLGFKCMYCPTLFWHEKDRETHQVRVHLSRHRESYYKCEVCNEVSSDKIWFNYHYLSSHATADKVPFYLMKCCICSLVLSNVDNMRAHFKSEHPEAKKLYCSLDSCKFRPLSHRKSFKLHVRSIHNPRHRVERNLECTVCGREFTSSRAASAHMAQAHGPGKFKCKLCEEVLHTMDERKLHYLICHPGQHPFECTECGKSFQYKSSLYMHKQEHMPNKQNYTCTYCGKTFLKRDSFREHVQIHEGPRHACSYCPMRFVQRSNMLRHERRHTGERPYACPHCPRSFADKGACNSHTRTHSRDTSYACMYCGKTFVQKSKLKYHIRKHTGENLETCTVCSKLFTSACSLREHMKTHTVKTNTVKCPLCERMYADERYMLRHLRTSHTRARHACPLCGKMLTSAAGLRHHVVTHTTLKAFKCKLCPKACSVKRTILKHFRRRHGFKGNEPNVKEFYTRLEPRECNLGLDEDVMTSIFGPPKKPANELLIGDYVTLANFDQQKKDLQERQTESNLDMDDDDDEDDDGQNDDKSDSEDTRGSEKDNRNSDSDAEHDFKRHIVKIETKDYSDQGENDLEPTDFVSVKIEPMDDEDMVEN</sequence>
<evidence type="ECO:0000256" key="7">
    <source>
        <dbReference type="ARBA" id="ARBA00023125"/>
    </source>
</evidence>
<evidence type="ECO:0000313" key="15">
    <source>
        <dbReference type="Proteomes" id="UP000494106"/>
    </source>
</evidence>
<keyword evidence="4" id="KW-0677">Repeat</keyword>
<dbReference type="FunFam" id="3.30.160.60:FF:000100">
    <property type="entry name" value="Zinc finger 45-like"/>
    <property type="match status" value="1"/>
</dbReference>
<keyword evidence="9" id="KW-0539">Nucleus</keyword>
<feature type="compositionally biased region" description="Acidic residues" evidence="11">
    <location>
        <begin position="993"/>
        <end position="1006"/>
    </location>
</feature>
<dbReference type="FunFam" id="3.30.160.60:FF:000202">
    <property type="entry name" value="Zinc finger protein 574"/>
    <property type="match status" value="1"/>
</dbReference>
<keyword evidence="15" id="KW-1185">Reference proteome</keyword>
<dbReference type="PANTHER" id="PTHR24377">
    <property type="entry name" value="IP01015P-RELATED"/>
    <property type="match status" value="1"/>
</dbReference>
<dbReference type="InterPro" id="IPR036236">
    <property type="entry name" value="Znf_C2H2_sf"/>
</dbReference>
<evidence type="ECO:0000256" key="8">
    <source>
        <dbReference type="ARBA" id="ARBA00023163"/>
    </source>
</evidence>
<gene>
    <name evidence="14" type="ORF">APLA_LOCUS18111</name>
    <name evidence="13" type="ORF">APLA_LOCUS2885</name>
</gene>
<dbReference type="InterPro" id="IPR050826">
    <property type="entry name" value="Krueppel_C2H2_ZnFinger"/>
</dbReference>
<dbReference type="Proteomes" id="UP000494106">
    <property type="component" value="Unassembled WGS sequence"/>
</dbReference>
<keyword evidence="6" id="KW-0862">Zinc</keyword>
<feature type="compositionally biased region" description="Basic and acidic residues" evidence="11">
    <location>
        <begin position="1007"/>
        <end position="1047"/>
    </location>
</feature>
<dbReference type="Proteomes" id="UP000494256">
    <property type="component" value="Unassembled WGS sequence"/>
</dbReference>
<dbReference type="InterPro" id="IPR013087">
    <property type="entry name" value="Znf_C2H2_type"/>
</dbReference>
<evidence type="ECO:0000256" key="5">
    <source>
        <dbReference type="ARBA" id="ARBA00022771"/>
    </source>
</evidence>
<feature type="domain" description="C2H2-type" evidence="12">
    <location>
        <begin position="617"/>
        <end position="645"/>
    </location>
</feature>
<dbReference type="GO" id="GO:0005634">
    <property type="term" value="C:nucleus"/>
    <property type="evidence" value="ECO:0007669"/>
    <property type="project" value="UniProtKB-SubCell"/>
</dbReference>
<reference evidence="15 16" key="1">
    <citation type="submission" date="2020-04" db="EMBL/GenBank/DDBJ databases">
        <authorList>
            <person name="Wallbank WR R."/>
            <person name="Pardo Diaz C."/>
            <person name="Kozak K."/>
            <person name="Martin S."/>
            <person name="Jiggins C."/>
            <person name="Moest M."/>
            <person name="Warren A I."/>
            <person name="Byers J.R.P. K."/>
            <person name="Montejo-Kovacevich G."/>
            <person name="Yen C E."/>
        </authorList>
    </citation>
    <scope>NUCLEOTIDE SEQUENCE [LARGE SCALE GENOMIC DNA]</scope>
</reference>
<evidence type="ECO:0000313" key="14">
    <source>
        <dbReference type="EMBL" id="CAB3261723.1"/>
    </source>
</evidence>
<feature type="domain" description="C2H2-type" evidence="12">
    <location>
        <begin position="871"/>
        <end position="898"/>
    </location>
</feature>
<evidence type="ECO:0000256" key="6">
    <source>
        <dbReference type="ARBA" id="ARBA00022833"/>
    </source>
</evidence>
<name>A0A8S0Z2Q0_ARCPL</name>
<evidence type="ECO:0000256" key="10">
    <source>
        <dbReference type="PROSITE-ProRule" id="PRU00042"/>
    </source>
</evidence>
<keyword evidence="7" id="KW-0238">DNA-binding</keyword>
<evidence type="ECO:0000256" key="2">
    <source>
        <dbReference type="ARBA" id="ARBA00006991"/>
    </source>
</evidence>
<keyword evidence="8" id="KW-0804">Transcription</keyword>
<dbReference type="GO" id="GO:0003677">
    <property type="term" value="F:DNA binding"/>
    <property type="evidence" value="ECO:0007669"/>
    <property type="project" value="UniProtKB-KW"/>
</dbReference>
<evidence type="ECO:0000313" key="16">
    <source>
        <dbReference type="Proteomes" id="UP000494256"/>
    </source>
</evidence>
<dbReference type="PROSITE" id="PS00028">
    <property type="entry name" value="ZINC_FINGER_C2H2_1"/>
    <property type="match status" value="16"/>
</dbReference>
<feature type="domain" description="C2H2-type" evidence="12">
    <location>
        <begin position="843"/>
        <end position="871"/>
    </location>
</feature>
<dbReference type="GO" id="GO:0008270">
    <property type="term" value="F:zinc ion binding"/>
    <property type="evidence" value="ECO:0007669"/>
    <property type="project" value="UniProtKB-KW"/>
</dbReference>